<evidence type="ECO:0000256" key="1">
    <source>
        <dbReference type="ARBA" id="ARBA00007613"/>
    </source>
</evidence>
<dbReference type="Pfam" id="PF02321">
    <property type="entry name" value="OEP"/>
    <property type="match status" value="2"/>
</dbReference>
<proteinExistence type="inferred from homology"/>
<evidence type="ECO:0000313" key="4">
    <source>
        <dbReference type="Proteomes" id="UP000282060"/>
    </source>
</evidence>
<dbReference type="PANTHER" id="PTHR30203">
    <property type="entry name" value="OUTER MEMBRANE CATION EFFLUX PROTEIN"/>
    <property type="match status" value="1"/>
</dbReference>
<dbReference type="PANTHER" id="PTHR30203:SF24">
    <property type="entry name" value="BLR4935 PROTEIN"/>
    <property type="match status" value="1"/>
</dbReference>
<accession>A0A431W523</accession>
<organism evidence="3 4">
    <name type="scientific">Shewanella atlantica</name>
    <dbReference type="NCBI Taxonomy" id="271099"/>
    <lineage>
        <taxon>Bacteria</taxon>
        <taxon>Pseudomonadati</taxon>
        <taxon>Pseudomonadota</taxon>
        <taxon>Gammaproteobacteria</taxon>
        <taxon>Alteromonadales</taxon>
        <taxon>Shewanellaceae</taxon>
        <taxon>Shewanella</taxon>
    </lineage>
</organism>
<name>A0A431W523_9GAMM</name>
<dbReference type="EMBL" id="RXNV01000007">
    <property type="protein sequence ID" value="RTR30559.1"/>
    <property type="molecule type" value="Genomic_DNA"/>
</dbReference>
<dbReference type="Gene3D" id="1.20.1600.10">
    <property type="entry name" value="Outer membrane efflux proteins (OEP)"/>
    <property type="match status" value="1"/>
</dbReference>
<keyword evidence="4" id="KW-1185">Reference proteome</keyword>
<comment type="caution">
    <text evidence="3">The sequence shown here is derived from an EMBL/GenBank/DDBJ whole genome shotgun (WGS) entry which is preliminary data.</text>
</comment>
<dbReference type="SUPFAM" id="SSF56954">
    <property type="entry name" value="Outer membrane efflux proteins (OEP)"/>
    <property type="match status" value="1"/>
</dbReference>
<protein>
    <submittedName>
        <fullName evidence="3">TolC family protein</fullName>
    </submittedName>
</protein>
<dbReference type="AlphaFoldDB" id="A0A431W523"/>
<reference evidence="3 4" key="1">
    <citation type="submission" date="2018-12" db="EMBL/GenBank/DDBJ databases">
        <authorList>
            <person name="Yu L."/>
        </authorList>
    </citation>
    <scope>NUCLEOTIDE SEQUENCE [LARGE SCALE GENOMIC DNA]</scope>
    <source>
        <strain evidence="3 4">HAW-EB5</strain>
    </source>
</reference>
<dbReference type="GO" id="GO:0015562">
    <property type="term" value="F:efflux transmembrane transporter activity"/>
    <property type="evidence" value="ECO:0007669"/>
    <property type="project" value="InterPro"/>
</dbReference>
<dbReference type="InterPro" id="IPR003423">
    <property type="entry name" value="OMP_efflux"/>
</dbReference>
<sequence length="448" mass="49940">MKRYQEITLVACQRVLVTVSLCVLALYAGKSVAQPEQGEVSLPWVLEKTLLTNTQLQTFPYEVRVSEALTLQAGITPNPEFSVEVENVLGTGEMQGVDNAEITLALSQLIELGDKRQRRVDVAQAAERQKLSEYEILRLDILAEATGRYYQLLRLQALQDWIERRISVEQSALKAIESRANAGAVIQADVTKMALRLSRSTSVKEQLDGETRLARLRLAAMWSSEPHFSHALGTLDLSSALPTAASVLNAIETAPQYLQLLSVERLMYAKRRMEESKAQYDVTLGMGVRSYDGFDDGALMFNFSMPIPLSNPNQGNILAAKAREDRAMEQQKLARGQLKLSLMELHLAMVNNARQASRIQQQVLPLAQRLLEDTQGAYQTGQTSVLQLVDAQSELFAIERDLIEAKVAVYQQRLELERITGQSMTATHSNFSSSVRSNMTPFVAPENR</sequence>
<dbReference type="InterPro" id="IPR010131">
    <property type="entry name" value="MdtP/NodT-like"/>
</dbReference>
<evidence type="ECO:0000313" key="3">
    <source>
        <dbReference type="EMBL" id="RTR30559.1"/>
    </source>
</evidence>
<dbReference type="OrthoDB" id="9791261at2"/>
<gene>
    <name evidence="3" type="ORF">EKG39_15115</name>
</gene>
<feature type="region of interest" description="Disordered" evidence="2">
    <location>
        <begin position="429"/>
        <end position="448"/>
    </location>
</feature>
<feature type="compositionally biased region" description="Polar residues" evidence="2">
    <location>
        <begin position="429"/>
        <end position="440"/>
    </location>
</feature>
<comment type="similarity">
    <text evidence="1">Belongs to the outer membrane factor (OMF) (TC 1.B.17) family.</text>
</comment>
<dbReference type="RefSeq" id="WP_126506630.1">
    <property type="nucleotide sequence ID" value="NZ_RXNV01000007.1"/>
</dbReference>
<dbReference type="Proteomes" id="UP000282060">
    <property type="component" value="Unassembled WGS sequence"/>
</dbReference>
<evidence type="ECO:0000256" key="2">
    <source>
        <dbReference type="SAM" id="MobiDB-lite"/>
    </source>
</evidence>